<evidence type="ECO:0000256" key="1">
    <source>
        <dbReference type="ARBA" id="ARBA00022676"/>
    </source>
</evidence>
<feature type="domain" description="Glycosyltransferase subfamily 4-like N-terminal" evidence="4">
    <location>
        <begin position="20"/>
        <end position="171"/>
    </location>
</feature>
<evidence type="ECO:0000259" key="3">
    <source>
        <dbReference type="Pfam" id="PF00534"/>
    </source>
</evidence>
<dbReference type="SUPFAM" id="SSF53756">
    <property type="entry name" value="UDP-Glycosyltransferase/glycogen phosphorylase"/>
    <property type="match status" value="1"/>
</dbReference>
<dbReference type="RefSeq" id="WP_157479480.1">
    <property type="nucleotide sequence ID" value="NZ_CP046566.1"/>
</dbReference>
<proteinExistence type="predicted"/>
<dbReference type="EMBL" id="CP046566">
    <property type="protein sequence ID" value="QGW29127.1"/>
    <property type="molecule type" value="Genomic_DNA"/>
</dbReference>
<dbReference type="Pfam" id="PF13439">
    <property type="entry name" value="Glyco_transf_4"/>
    <property type="match status" value="1"/>
</dbReference>
<accession>A0A6I6G961</accession>
<dbReference type="InterPro" id="IPR001296">
    <property type="entry name" value="Glyco_trans_1"/>
</dbReference>
<dbReference type="Proteomes" id="UP000426027">
    <property type="component" value="Chromosome"/>
</dbReference>
<dbReference type="Gene3D" id="3.40.50.2000">
    <property type="entry name" value="Glycogen Phosphorylase B"/>
    <property type="match status" value="2"/>
</dbReference>
<evidence type="ECO:0000256" key="2">
    <source>
        <dbReference type="ARBA" id="ARBA00022679"/>
    </source>
</evidence>
<protein>
    <submittedName>
        <fullName evidence="5">Glycosyltransferase</fullName>
    </submittedName>
</protein>
<keyword evidence="1" id="KW-0328">Glycosyltransferase</keyword>
<dbReference type="KEGG" id="fls:GLV81_14330"/>
<dbReference type="PANTHER" id="PTHR12526">
    <property type="entry name" value="GLYCOSYLTRANSFERASE"/>
    <property type="match status" value="1"/>
</dbReference>
<sequence>MYQSKSKNIIIIGPAHPLRPGGITTFNERLCKALNDAGHTCSIWSFSLQYPSFLFPGTSQFTDAPAPEGLQIVTAINSVNPLNWWQVGNRIKKAKPDVVIVRYWIPFMGPCLGTILRRIKGNKHTRIVCIADNIQPHESRPGDKWFTKYFVQPVDRFLVMSQQVLQDLRLFSNKPAQLLPHPLYDNFGERVSSIEARAWLRQHKQLDIQDNDNVLLFFGLIRQYKGLDLLLEAMQQLQATHVKLLIAGEYYDDPSKYEALLQHPAVKDKLLLHTRFVANDEVKYFACAADCIVQPYRHATQSGVTPVAFHFEVPMLVTNVGGLPEMVPDDVAGVVCEPNADSIAEGIQTYLHKGKAHYMPGLLQEKQQLSWEKLVEQILEV</sequence>
<feature type="domain" description="Glycosyl transferase family 1" evidence="3">
    <location>
        <begin position="202"/>
        <end position="355"/>
    </location>
</feature>
<keyword evidence="2 5" id="KW-0808">Transferase</keyword>
<keyword evidence="6" id="KW-1185">Reference proteome</keyword>
<evidence type="ECO:0000313" key="5">
    <source>
        <dbReference type="EMBL" id="QGW29127.1"/>
    </source>
</evidence>
<evidence type="ECO:0000313" key="6">
    <source>
        <dbReference type="Proteomes" id="UP000426027"/>
    </source>
</evidence>
<organism evidence="5 6">
    <name type="scientific">Phnomibacter ginsenosidimutans</name>
    <dbReference type="NCBI Taxonomy" id="2676868"/>
    <lineage>
        <taxon>Bacteria</taxon>
        <taxon>Pseudomonadati</taxon>
        <taxon>Bacteroidota</taxon>
        <taxon>Chitinophagia</taxon>
        <taxon>Chitinophagales</taxon>
        <taxon>Chitinophagaceae</taxon>
        <taxon>Phnomibacter</taxon>
    </lineage>
</organism>
<reference evidence="5 6" key="1">
    <citation type="submission" date="2019-11" db="EMBL/GenBank/DDBJ databases">
        <authorList>
            <person name="Im W.T."/>
        </authorList>
    </citation>
    <scope>NUCLEOTIDE SEQUENCE [LARGE SCALE GENOMIC DNA]</scope>
    <source>
        <strain evidence="5 6">SB-02</strain>
    </source>
</reference>
<evidence type="ECO:0000259" key="4">
    <source>
        <dbReference type="Pfam" id="PF13439"/>
    </source>
</evidence>
<dbReference type="GO" id="GO:0016757">
    <property type="term" value="F:glycosyltransferase activity"/>
    <property type="evidence" value="ECO:0007669"/>
    <property type="project" value="UniProtKB-KW"/>
</dbReference>
<name>A0A6I6G961_9BACT</name>
<gene>
    <name evidence="5" type="ORF">GLV81_14330</name>
</gene>
<dbReference type="Pfam" id="PF00534">
    <property type="entry name" value="Glycos_transf_1"/>
    <property type="match status" value="1"/>
</dbReference>
<dbReference type="PANTHER" id="PTHR12526:SF510">
    <property type="entry name" value="D-INOSITOL 3-PHOSPHATE GLYCOSYLTRANSFERASE"/>
    <property type="match status" value="1"/>
</dbReference>
<dbReference type="AlphaFoldDB" id="A0A6I6G961"/>
<dbReference type="InterPro" id="IPR028098">
    <property type="entry name" value="Glyco_trans_4-like_N"/>
</dbReference>